<evidence type="ECO:0000313" key="2">
    <source>
        <dbReference type="Proteomes" id="UP000623107"/>
    </source>
</evidence>
<keyword evidence="2" id="KW-1185">Reference proteome</keyword>
<organism evidence="1 2">
    <name type="scientific">Gluconobacter vitians</name>
    <dbReference type="NCBI Taxonomy" id="2728102"/>
    <lineage>
        <taxon>Bacteria</taxon>
        <taxon>Pseudomonadati</taxon>
        <taxon>Pseudomonadota</taxon>
        <taxon>Alphaproteobacteria</taxon>
        <taxon>Acetobacterales</taxon>
        <taxon>Acetobacteraceae</taxon>
        <taxon>Gluconobacter</taxon>
    </lineage>
</organism>
<name>A0ABR9Y1Z8_9PROT</name>
<dbReference type="EMBL" id="JABCQG010000001">
    <property type="protein sequence ID" value="MBF0857623.1"/>
    <property type="molecule type" value="Genomic_DNA"/>
</dbReference>
<gene>
    <name evidence="1" type="ORF">HKD24_00125</name>
</gene>
<sequence>MTNEVGILSITRTSPHEYDFEIALSDTTEDTRIHNLVLTATVQNQSGSEIDFHHEEARVLSVAQDCITVLLKQNKDRQEAHKQRIIAQYELTN</sequence>
<reference evidence="2" key="1">
    <citation type="submission" date="2020-04" db="EMBL/GenBank/DDBJ databases">
        <title>Description of novel Gluconacetobacter.</title>
        <authorList>
            <person name="Sombolestani A."/>
        </authorList>
    </citation>
    <scope>NUCLEOTIDE SEQUENCE [LARGE SCALE GENOMIC DNA]</scope>
    <source>
        <strain evidence="2">LMG 31484</strain>
    </source>
</reference>
<proteinExistence type="predicted"/>
<dbReference type="RefSeq" id="WP_194258478.1">
    <property type="nucleotide sequence ID" value="NZ_JABCQG010000001.1"/>
</dbReference>
<protein>
    <submittedName>
        <fullName evidence="1">Uncharacterized protein</fullName>
    </submittedName>
</protein>
<evidence type="ECO:0000313" key="1">
    <source>
        <dbReference type="EMBL" id="MBF0857623.1"/>
    </source>
</evidence>
<dbReference type="Proteomes" id="UP000623107">
    <property type="component" value="Unassembled WGS sequence"/>
</dbReference>
<reference evidence="1 2" key="2">
    <citation type="submission" date="2020-11" db="EMBL/GenBank/DDBJ databases">
        <title>Description of novel Gluconobacter species.</title>
        <authorList>
            <person name="Cleenwerck I."/>
            <person name="Cnockaert M."/>
            <person name="Borremans W."/>
            <person name="Wieme A.D."/>
            <person name="De Vuyst L."/>
            <person name="Vandamme P."/>
        </authorList>
    </citation>
    <scope>NUCLEOTIDE SEQUENCE [LARGE SCALE GENOMIC DNA]</scope>
    <source>
        <strain evidence="1 2">LMG 31484</strain>
    </source>
</reference>
<comment type="caution">
    <text evidence="1">The sequence shown here is derived from an EMBL/GenBank/DDBJ whole genome shotgun (WGS) entry which is preliminary data.</text>
</comment>
<accession>A0ABR9Y1Z8</accession>